<proteinExistence type="predicted"/>
<protein>
    <submittedName>
        <fullName evidence="1">Uncharacterized protein</fullName>
    </submittedName>
</protein>
<organism evidence="1 2">
    <name type="scientific">Ixodes persulcatus</name>
    <name type="common">Taiga tick</name>
    <dbReference type="NCBI Taxonomy" id="34615"/>
    <lineage>
        <taxon>Eukaryota</taxon>
        <taxon>Metazoa</taxon>
        <taxon>Ecdysozoa</taxon>
        <taxon>Arthropoda</taxon>
        <taxon>Chelicerata</taxon>
        <taxon>Arachnida</taxon>
        <taxon>Acari</taxon>
        <taxon>Parasitiformes</taxon>
        <taxon>Ixodida</taxon>
        <taxon>Ixodoidea</taxon>
        <taxon>Ixodidae</taxon>
        <taxon>Ixodinae</taxon>
        <taxon>Ixodes</taxon>
    </lineage>
</organism>
<dbReference type="EMBL" id="JABSTQ010011252">
    <property type="protein sequence ID" value="KAG0413502.1"/>
    <property type="molecule type" value="Genomic_DNA"/>
</dbReference>
<comment type="caution">
    <text evidence="1">The sequence shown here is derived from an EMBL/GenBank/DDBJ whole genome shotgun (WGS) entry which is preliminary data.</text>
</comment>
<accession>A0AC60P2G9</accession>
<reference evidence="1 2" key="1">
    <citation type="journal article" date="2020" name="Cell">
        <title>Large-Scale Comparative Analyses of Tick Genomes Elucidate Their Genetic Diversity and Vector Capacities.</title>
        <authorList>
            <consortium name="Tick Genome and Microbiome Consortium (TIGMIC)"/>
            <person name="Jia N."/>
            <person name="Wang J."/>
            <person name="Shi W."/>
            <person name="Du L."/>
            <person name="Sun Y."/>
            <person name="Zhan W."/>
            <person name="Jiang J.F."/>
            <person name="Wang Q."/>
            <person name="Zhang B."/>
            <person name="Ji P."/>
            <person name="Bell-Sakyi L."/>
            <person name="Cui X.M."/>
            <person name="Yuan T.T."/>
            <person name="Jiang B.G."/>
            <person name="Yang W.F."/>
            <person name="Lam T.T."/>
            <person name="Chang Q.C."/>
            <person name="Ding S.J."/>
            <person name="Wang X.J."/>
            <person name="Zhu J.G."/>
            <person name="Ruan X.D."/>
            <person name="Zhao L."/>
            <person name="Wei J.T."/>
            <person name="Ye R.Z."/>
            <person name="Que T.C."/>
            <person name="Du C.H."/>
            <person name="Zhou Y.H."/>
            <person name="Cheng J.X."/>
            <person name="Dai P.F."/>
            <person name="Guo W.B."/>
            <person name="Han X.H."/>
            <person name="Huang E.J."/>
            <person name="Li L.F."/>
            <person name="Wei W."/>
            <person name="Gao Y.C."/>
            <person name="Liu J.Z."/>
            <person name="Shao H.Z."/>
            <person name="Wang X."/>
            <person name="Wang C.C."/>
            <person name="Yang T.C."/>
            <person name="Huo Q.B."/>
            <person name="Li W."/>
            <person name="Chen H.Y."/>
            <person name="Chen S.E."/>
            <person name="Zhou L.G."/>
            <person name="Ni X.B."/>
            <person name="Tian J.H."/>
            <person name="Sheng Y."/>
            <person name="Liu T."/>
            <person name="Pan Y.S."/>
            <person name="Xia L.Y."/>
            <person name="Li J."/>
            <person name="Zhao F."/>
            <person name="Cao W.C."/>
        </authorList>
    </citation>
    <scope>NUCLEOTIDE SEQUENCE [LARGE SCALE GENOMIC DNA]</scope>
    <source>
        <strain evidence="1">Iper-2018</strain>
    </source>
</reference>
<gene>
    <name evidence="1" type="ORF">HPB47_009334</name>
</gene>
<dbReference type="Proteomes" id="UP000805193">
    <property type="component" value="Unassembled WGS sequence"/>
</dbReference>
<name>A0AC60P2G9_IXOPE</name>
<evidence type="ECO:0000313" key="2">
    <source>
        <dbReference type="Proteomes" id="UP000805193"/>
    </source>
</evidence>
<evidence type="ECO:0000313" key="1">
    <source>
        <dbReference type="EMBL" id="KAG0413502.1"/>
    </source>
</evidence>
<sequence>MALFSTVPCPKASQAKRCPARSDDKGRVSLKSEVGWADTSFRGNPQIPTPNLDALASSGIILNNYYVLHTFERVRNLSHGDVRFRGSLGLSVFEVGRNRRTLLSGYGVPRSAEV</sequence>
<keyword evidence="2" id="KW-1185">Reference proteome</keyword>